<dbReference type="GeneID" id="25272054"/>
<dbReference type="GO" id="GO:0031593">
    <property type="term" value="F:polyubiquitin modification-dependent protein binding"/>
    <property type="evidence" value="ECO:0007669"/>
    <property type="project" value="TreeGrafter"/>
</dbReference>
<dbReference type="SMART" id="SM01073">
    <property type="entry name" value="CDC48_N"/>
    <property type="match status" value="1"/>
</dbReference>
<dbReference type="GO" id="GO:0005829">
    <property type="term" value="C:cytosol"/>
    <property type="evidence" value="ECO:0007669"/>
    <property type="project" value="TreeGrafter"/>
</dbReference>
<keyword evidence="8" id="KW-1185">Reference proteome</keyword>
<dbReference type="FunFam" id="1.10.8.60:FF:000079">
    <property type="entry name" value="Cell division cycle protein 48 homologue"/>
    <property type="match status" value="1"/>
</dbReference>
<evidence type="ECO:0000259" key="5">
    <source>
        <dbReference type="SMART" id="SM01072"/>
    </source>
</evidence>
<dbReference type="SUPFAM" id="SSF54585">
    <property type="entry name" value="Cdc48 domain 2-like"/>
    <property type="match status" value="1"/>
</dbReference>
<dbReference type="GO" id="GO:0030970">
    <property type="term" value="P:retrograde protein transport, ER to cytosol"/>
    <property type="evidence" value="ECO:0007669"/>
    <property type="project" value="TreeGrafter"/>
</dbReference>
<organism evidence="7 8">
    <name type="scientific">Eimeria acervulina</name>
    <name type="common">Coccidian parasite</name>
    <dbReference type="NCBI Taxonomy" id="5801"/>
    <lineage>
        <taxon>Eukaryota</taxon>
        <taxon>Sar</taxon>
        <taxon>Alveolata</taxon>
        <taxon>Apicomplexa</taxon>
        <taxon>Conoidasida</taxon>
        <taxon>Coccidia</taxon>
        <taxon>Eucoccidiorida</taxon>
        <taxon>Eimeriorina</taxon>
        <taxon>Eimeriidae</taxon>
        <taxon>Eimeria</taxon>
    </lineage>
</organism>
<keyword evidence="1" id="KW-0547">Nucleotide-binding</keyword>
<dbReference type="InterPro" id="IPR003960">
    <property type="entry name" value="ATPase_AAA_CS"/>
</dbReference>
<dbReference type="Gene3D" id="3.40.50.300">
    <property type="entry name" value="P-loop containing nucleotide triphosphate hydrolases"/>
    <property type="match status" value="2"/>
</dbReference>
<dbReference type="SUPFAM" id="SSF52540">
    <property type="entry name" value="P-loop containing nucleoside triphosphate hydrolases"/>
    <property type="match status" value="2"/>
</dbReference>
<evidence type="ECO:0000256" key="1">
    <source>
        <dbReference type="ARBA" id="ARBA00022741"/>
    </source>
</evidence>
<dbReference type="AlphaFoldDB" id="U6GIG7"/>
<dbReference type="PANTHER" id="PTHR23077:SF171">
    <property type="entry name" value="NUCLEAR VALOSIN-CONTAINING PROTEIN-LIKE"/>
    <property type="match status" value="1"/>
</dbReference>
<dbReference type="Gene3D" id="6.10.20.150">
    <property type="match status" value="1"/>
</dbReference>
<evidence type="ECO:0000259" key="6">
    <source>
        <dbReference type="SMART" id="SM01073"/>
    </source>
</evidence>
<dbReference type="InterPro" id="IPR041569">
    <property type="entry name" value="AAA_lid_3"/>
</dbReference>
<dbReference type="Gene3D" id="2.40.40.20">
    <property type="match status" value="1"/>
</dbReference>
<dbReference type="InterPro" id="IPR003959">
    <property type="entry name" value="ATPase_AAA_core"/>
</dbReference>
<keyword evidence="7" id="KW-0132">Cell division</keyword>
<dbReference type="GO" id="GO:0005634">
    <property type="term" value="C:nucleus"/>
    <property type="evidence" value="ECO:0007669"/>
    <property type="project" value="TreeGrafter"/>
</dbReference>
<dbReference type="SMART" id="SM00382">
    <property type="entry name" value="AAA"/>
    <property type="match status" value="2"/>
</dbReference>
<dbReference type="InterPro" id="IPR050168">
    <property type="entry name" value="AAA_ATPase_domain"/>
</dbReference>
<reference evidence="7" key="1">
    <citation type="submission" date="2013-10" db="EMBL/GenBank/DDBJ databases">
        <title>Genomic analysis of the causative agents of coccidiosis in chickens.</title>
        <authorList>
            <person name="Reid A.J."/>
            <person name="Blake D."/>
            <person name="Billington K."/>
            <person name="Browne H."/>
            <person name="Dunn M."/>
            <person name="Hung S."/>
            <person name="Kawahara F."/>
            <person name="Miranda-Saavedra D."/>
            <person name="Mourier T."/>
            <person name="Nagra H."/>
            <person name="Otto T.D."/>
            <person name="Rawlings N."/>
            <person name="Sanchez A."/>
            <person name="Sanders M."/>
            <person name="Subramaniam C."/>
            <person name="Tay Y."/>
            <person name="Dear P."/>
            <person name="Doerig C."/>
            <person name="Gruber A."/>
            <person name="Parkinson J."/>
            <person name="Shirley M."/>
            <person name="Wan K.L."/>
            <person name="Berriman M."/>
            <person name="Tomley F."/>
            <person name="Pain A."/>
        </authorList>
    </citation>
    <scope>NUCLEOTIDE SEQUENCE</scope>
    <source>
        <strain evidence="7">Houghton</strain>
    </source>
</reference>
<dbReference type="InterPro" id="IPR003593">
    <property type="entry name" value="AAA+_ATPase"/>
</dbReference>
<gene>
    <name evidence="7" type="ORF">EAH_00039840</name>
</gene>
<evidence type="ECO:0000259" key="4">
    <source>
        <dbReference type="SMART" id="SM00382"/>
    </source>
</evidence>
<protein>
    <submittedName>
        <fullName evidence="7">Cell division protein 48, putative</fullName>
    </submittedName>
</protein>
<evidence type="ECO:0000313" key="7">
    <source>
        <dbReference type="EMBL" id="CDI79068.1"/>
    </source>
</evidence>
<dbReference type="SUPFAM" id="SSF50692">
    <property type="entry name" value="ADC-like"/>
    <property type="match status" value="1"/>
</dbReference>
<keyword evidence="7" id="KW-0131">Cell cycle</keyword>
<reference evidence="7" key="2">
    <citation type="submission" date="2013-10" db="EMBL/GenBank/DDBJ databases">
        <authorList>
            <person name="Aslett M."/>
        </authorList>
    </citation>
    <scope>NUCLEOTIDE SEQUENCE</scope>
    <source>
        <strain evidence="7">Houghton</strain>
    </source>
</reference>
<feature type="domain" description="AAA+ ATPase" evidence="4">
    <location>
        <begin position="281"/>
        <end position="444"/>
    </location>
</feature>
<dbReference type="PROSITE" id="PS00674">
    <property type="entry name" value="AAA"/>
    <property type="match status" value="1"/>
</dbReference>
<feature type="region of interest" description="Disordered" evidence="3">
    <location>
        <begin position="853"/>
        <end position="872"/>
    </location>
</feature>
<dbReference type="InterPro" id="IPR003338">
    <property type="entry name" value="CDC4_N-term_subdom"/>
</dbReference>
<dbReference type="InterPro" id="IPR029067">
    <property type="entry name" value="CDC48_domain_2-like_sf"/>
</dbReference>
<name>U6GIG7_EIMAC</name>
<dbReference type="Pfam" id="PF02359">
    <property type="entry name" value="CDC48_N"/>
    <property type="match status" value="1"/>
</dbReference>
<feature type="domain" description="AAA+ ATPase" evidence="4">
    <location>
        <begin position="581"/>
        <end position="720"/>
    </location>
</feature>
<dbReference type="SMART" id="SM01072">
    <property type="entry name" value="CDC48_2"/>
    <property type="match status" value="1"/>
</dbReference>
<accession>U6GIG7</accession>
<proteinExistence type="predicted"/>
<feature type="region of interest" description="Disordered" evidence="3">
    <location>
        <begin position="1"/>
        <end position="48"/>
    </location>
</feature>
<evidence type="ECO:0000313" key="8">
    <source>
        <dbReference type="Proteomes" id="UP000018050"/>
    </source>
</evidence>
<dbReference type="GO" id="GO:0016887">
    <property type="term" value="F:ATP hydrolysis activity"/>
    <property type="evidence" value="ECO:0007669"/>
    <property type="project" value="InterPro"/>
</dbReference>
<sequence length="872" mass="94999">MTEETPSSGGPAAGSAGGAPAAAASNKKADANAGANQPPKKKRSPNRLVVEEAINDDNSVVALNPSRMETLQIFRGDTVLLRGKMRHDTVCVVLADQDLDEGKIRLNKVVRKNLRVRLGDIVHVSACADCPYGKRIHVLPLDDTIEGITGGHPTLRGNLFEIYLKPYFMEAYRPVRKNDLFLVRGGFRPVEFKWLMRLNQDRSACAPSQVVGVDPGEFCIVAPDTVIHCEGEPVKREEEERLDEIGYEDIGGCRKQMAQIREMIELPLRHPTLFKTLGVKPPRGVLLYGPPGGWTTGHVLPAAAVMKSSSCPGREASVQMLQTFCADAGEWSAVDDLSRCEGACAGRADSGEAEANLRRAFEEAEKNAPAIIFIDEIDSIAPKREKTNGEVERRVVSQLLTLMDGLKGRGQVVVIGATNRQNSIDPALRRFGRFDREIDIGVPDDNGRLEILRIHTRNMKLGPDVRLEELASSTHGFVGADLAQLCTEAALSCIREKMDLIDLEDDTIDAQVLSSMAVTQEHFSSALQSCNPSSLRETVVEVPNVKWDDIGGLEEVKRNLQEMILYPIDHPEKFEKFGMSPSRGVLFYGPPGCGKTLLAKAVASECSANFISIKGPELLTMWFGESEANVREVFDKARAASPCVLFFDELDSIGTQRGNNLGDAGGAGDRVMNQLLTEIDGVGPMKNLFFVGATNRPELLDEALLRPGRLDQLIYIPLPDLPARVSILQATLRKAPVAANVPIPFLANKTAGFSGADIAEMCQRAAKAAIRDAIAAEELARAAGTEGMDEDESNVKYEITRKHFEEGLAGARRSVSQTDLSKYDSFRMKFDPIYKSQAAGGDGTIIVDWPNTDGAATDVGRVDEGDDDDLYS</sequence>
<dbReference type="GO" id="GO:0097352">
    <property type="term" value="P:autophagosome maturation"/>
    <property type="evidence" value="ECO:0007669"/>
    <property type="project" value="TreeGrafter"/>
</dbReference>
<dbReference type="GO" id="GO:0005524">
    <property type="term" value="F:ATP binding"/>
    <property type="evidence" value="ECO:0007669"/>
    <property type="project" value="UniProtKB-KW"/>
</dbReference>
<dbReference type="Pfam" id="PF00004">
    <property type="entry name" value="AAA"/>
    <property type="match status" value="2"/>
</dbReference>
<dbReference type="FunFam" id="3.10.330.10:FF:000001">
    <property type="entry name" value="Cell division control 48"/>
    <property type="match status" value="1"/>
</dbReference>
<dbReference type="RefSeq" id="XP_013250774.1">
    <property type="nucleotide sequence ID" value="XM_013395320.1"/>
</dbReference>
<dbReference type="InterPro" id="IPR027417">
    <property type="entry name" value="P-loop_NTPase"/>
</dbReference>
<dbReference type="InterPro" id="IPR004201">
    <property type="entry name" value="Cdc48_dom2"/>
</dbReference>
<dbReference type="OMA" id="WINPPDF"/>
<dbReference type="GO" id="GO:0051301">
    <property type="term" value="P:cell division"/>
    <property type="evidence" value="ECO:0007669"/>
    <property type="project" value="UniProtKB-KW"/>
</dbReference>
<feature type="compositionally biased region" description="Low complexity" evidence="3">
    <location>
        <begin position="18"/>
        <end position="36"/>
    </location>
</feature>
<dbReference type="FunFam" id="3.40.50.300:FF:000048">
    <property type="entry name" value="Transitional endoplasmic reticulum ATPase"/>
    <property type="match status" value="1"/>
</dbReference>
<feature type="domain" description="CDC48" evidence="5">
    <location>
        <begin position="154"/>
        <end position="236"/>
    </location>
</feature>
<dbReference type="PANTHER" id="PTHR23077">
    <property type="entry name" value="AAA-FAMILY ATPASE"/>
    <property type="match status" value="1"/>
</dbReference>
<dbReference type="Gene3D" id="1.10.8.60">
    <property type="match status" value="1"/>
</dbReference>
<dbReference type="EMBL" id="HG670966">
    <property type="protein sequence ID" value="CDI79068.1"/>
    <property type="molecule type" value="Genomic_DNA"/>
</dbReference>
<feature type="compositionally biased region" description="Low complexity" evidence="3">
    <location>
        <begin position="1"/>
        <end position="10"/>
    </location>
</feature>
<dbReference type="GO" id="GO:0051228">
    <property type="term" value="P:mitotic spindle disassembly"/>
    <property type="evidence" value="ECO:0007669"/>
    <property type="project" value="TreeGrafter"/>
</dbReference>
<dbReference type="Proteomes" id="UP000018050">
    <property type="component" value="Unassembled WGS sequence"/>
</dbReference>
<dbReference type="InterPro" id="IPR009010">
    <property type="entry name" value="Asp_de-COase-like_dom_sf"/>
</dbReference>
<dbReference type="OrthoDB" id="27435at2759"/>
<dbReference type="VEuPathDB" id="ToxoDB:EAH_00039840"/>
<dbReference type="FunFam" id="3.40.50.300:FF:000061">
    <property type="entry name" value="ATPase family, AAA domain-containing 2"/>
    <property type="match status" value="1"/>
</dbReference>
<feature type="domain" description="CDC48 N-terminal subdomain" evidence="6">
    <location>
        <begin position="47"/>
        <end position="130"/>
    </location>
</feature>
<evidence type="ECO:0000256" key="3">
    <source>
        <dbReference type="SAM" id="MobiDB-lite"/>
    </source>
</evidence>
<dbReference type="Pfam" id="PF17862">
    <property type="entry name" value="AAA_lid_3"/>
    <property type="match status" value="2"/>
</dbReference>
<keyword evidence="2" id="KW-0067">ATP-binding</keyword>
<dbReference type="Gene3D" id="3.10.330.10">
    <property type="match status" value="1"/>
</dbReference>
<dbReference type="GO" id="GO:0034098">
    <property type="term" value="C:VCP-NPL4-UFD1 AAA ATPase complex"/>
    <property type="evidence" value="ECO:0007669"/>
    <property type="project" value="TreeGrafter"/>
</dbReference>
<evidence type="ECO:0000256" key="2">
    <source>
        <dbReference type="ARBA" id="ARBA00022840"/>
    </source>
</evidence>
<dbReference type="FunFam" id="2.40.40.20:FF:000003">
    <property type="entry name" value="Transitional endoplasmic reticulum ATPase"/>
    <property type="match status" value="1"/>
</dbReference>